<feature type="compositionally biased region" description="Polar residues" evidence="7">
    <location>
        <begin position="135"/>
        <end position="151"/>
    </location>
</feature>
<evidence type="ECO:0000256" key="5">
    <source>
        <dbReference type="ARBA" id="ARBA00022859"/>
    </source>
</evidence>
<feature type="domain" description="TIR" evidence="8">
    <location>
        <begin position="311"/>
        <end position="463"/>
    </location>
</feature>
<sequence>ARALLAQVYTVLAQEGLCRPEATKDTQQGTLNNIPPTEQHQQGSAACGGSGDRFSTLRSREDAGFPHAASSHNVVRSSPVQIRGSSDLSGPRTLHSVGSSSLSSCLEISASPTLTFHTQPSVPECVPWPGHPKGDTQSQGPQESSWASTASPAAGQDTAAQGPEDVLQLSPCQLTPHPAPETPLPSEPAQTSDVSSTVTEPHTPREVQDEKQDEEQLSTVPDPRAAVDTAPAHVPIEDSYIPEGIPCNSAPASVSTSSLPPPPTYSFSSTLPSLQESHPNLFYPPPLGSFPSPARPPALPAMDPLGPDGAKFFTFVVLHASEDEIVAQRVKTLLEKMGVSNGATLSEDFSIAGRSHMTCFQEAVENSAFIILLLTKNFPCNLCLFQTDTALMQSILDPSKRDSVIPFLPEANALERSQIPLMLSALVTLNESCPLFPTKVHKTFNPTKISQKKALWDQLQRRKLQACWERQQAQQNLAALSLGCPPRGPRPA</sequence>
<comment type="caution">
    <text evidence="9">The sequence shown here is derived from an EMBL/GenBank/DDBJ whole genome shotgun (WGS) entry which is preliminary data.</text>
</comment>
<evidence type="ECO:0000256" key="2">
    <source>
        <dbReference type="ARBA" id="ARBA00022490"/>
    </source>
</evidence>
<dbReference type="AlphaFoldDB" id="A0A7L2R5M2"/>
<comment type="subcellular location">
    <subcellularLocation>
        <location evidence="1">Cytoplasm</location>
    </subcellularLocation>
</comment>
<keyword evidence="6" id="KW-0395">Inflammatory response</keyword>
<dbReference type="PANTHER" id="PTHR47230">
    <property type="entry name" value="TIR DOMAIN-CONTAINING ADAPTER MOLECULE 1"/>
    <property type="match status" value="1"/>
</dbReference>
<name>A0A7L2R5M2_9PASS</name>
<evidence type="ECO:0000256" key="3">
    <source>
        <dbReference type="ARBA" id="ARBA00022553"/>
    </source>
</evidence>
<keyword evidence="2" id="KW-0963">Cytoplasm</keyword>
<dbReference type="GO" id="GO:0005768">
    <property type="term" value="C:endosome"/>
    <property type="evidence" value="ECO:0007669"/>
    <property type="project" value="TreeGrafter"/>
</dbReference>
<evidence type="ECO:0000256" key="4">
    <source>
        <dbReference type="ARBA" id="ARBA00022588"/>
    </source>
</evidence>
<gene>
    <name evidence="9" type="primary">Ticam1</name>
    <name evidence="9" type="ORF">OXYMAD_R02603</name>
</gene>
<keyword evidence="10" id="KW-1185">Reference proteome</keyword>
<dbReference type="GO" id="GO:0032481">
    <property type="term" value="P:positive regulation of type I interferon production"/>
    <property type="evidence" value="ECO:0007669"/>
    <property type="project" value="TreeGrafter"/>
</dbReference>
<feature type="compositionally biased region" description="Polar residues" evidence="7">
    <location>
        <begin position="70"/>
        <end position="88"/>
    </location>
</feature>
<keyword evidence="4" id="KW-0399">Innate immunity</keyword>
<feature type="non-terminal residue" evidence="9">
    <location>
        <position position="492"/>
    </location>
</feature>
<dbReference type="PROSITE" id="PS50104">
    <property type="entry name" value="TIR"/>
    <property type="match status" value="1"/>
</dbReference>
<accession>A0A7L2R5M2</accession>
<dbReference type="InterPro" id="IPR000157">
    <property type="entry name" value="TIR_dom"/>
</dbReference>
<evidence type="ECO:0000259" key="8">
    <source>
        <dbReference type="PROSITE" id="PS50104"/>
    </source>
</evidence>
<feature type="region of interest" description="Disordered" evidence="7">
    <location>
        <begin position="121"/>
        <end position="225"/>
    </location>
</feature>
<evidence type="ECO:0000256" key="1">
    <source>
        <dbReference type="ARBA" id="ARBA00004496"/>
    </source>
</evidence>
<keyword evidence="3" id="KW-0597">Phosphoprotein</keyword>
<organism evidence="9 10">
    <name type="scientific">Oxylabes madagascariensis</name>
    <name type="common">white-throated Oxylabes</name>
    <dbReference type="NCBI Taxonomy" id="98144"/>
    <lineage>
        <taxon>Eukaryota</taxon>
        <taxon>Metazoa</taxon>
        <taxon>Chordata</taxon>
        <taxon>Craniata</taxon>
        <taxon>Vertebrata</taxon>
        <taxon>Euteleostomi</taxon>
        <taxon>Archelosauria</taxon>
        <taxon>Archosauria</taxon>
        <taxon>Dinosauria</taxon>
        <taxon>Saurischia</taxon>
        <taxon>Theropoda</taxon>
        <taxon>Coelurosauria</taxon>
        <taxon>Aves</taxon>
        <taxon>Neognathae</taxon>
        <taxon>Neoaves</taxon>
        <taxon>Telluraves</taxon>
        <taxon>Australaves</taxon>
        <taxon>Passeriformes</taxon>
        <taxon>Sylvioidea</taxon>
        <taxon>Timaliidae</taxon>
        <taxon>Oxylabes</taxon>
    </lineage>
</organism>
<dbReference type="GO" id="GO:0035666">
    <property type="term" value="P:TRIF-dependent toll-like receptor signaling pathway"/>
    <property type="evidence" value="ECO:0007669"/>
    <property type="project" value="InterPro"/>
</dbReference>
<dbReference type="EMBL" id="VYZR01368017">
    <property type="protein sequence ID" value="NXS04432.1"/>
    <property type="molecule type" value="Genomic_DNA"/>
</dbReference>
<protein>
    <submittedName>
        <fullName evidence="9">TCAM1 protein</fullName>
    </submittedName>
</protein>
<dbReference type="Proteomes" id="UP000570288">
    <property type="component" value="Unassembled WGS sequence"/>
</dbReference>
<keyword evidence="5" id="KW-0391">Immunity</keyword>
<dbReference type="Gene3D" id="3.40.50.10140">
    <property type="entry name" value="Toll/interleukin-1 receptor homology (TIR) domain"/>
    <property type="match status" value="1"/>
</dbReference>
<dbReference type="SUPFAM" id="SSF52200">
    <property type="entry name" value="Toll/Interleukin receptor TIR domain"/>
    <property type="match status" value="1"/>
</dbReference>
<dbReference type="PANTHER" id="PTHR47230:SF1">
    <property type="entry name" value="TIR DOMAIN-CONTAINING ADAPTER MOLECULE 1"/>
    <property type="match status" value="1"/>
</dbReference>
<dbReference type="InterPro" id="IPR035897">
    <property type="entry name" value="Toll_tir_struct_dom_sf"/>
</dbReference>
<reference evidence="9 10" key="1">
    <citation type="submission" date="2019-09" db="EMBL/GenBank/DDBJ databases">
        <title>Bird 10,000 Genomes (B10K) Project - Family phase.</title>
        <authorList>
            <person name="Zhang G."/>
        </authorList>
    </citation>
    <scope>NUCLEOTIDE SEQUENCE [LARGE SCALE GENOMIC DNA]</scope>
    <source>
        <strain evidence="9">B10K-DU-002-81</strain>
    </source>
</reference>
<dbReference type="GO" id="GO:0043123">
    <property type="term" value="P:positive regulation of canonical NF-kappaB signal transduction"/>
    <property type="evidence" value="ECO:0007669"/>
    <property type="project" value="TreeGrafter"/>
</dbReference>
<dbReference type="GO" id="GO:0045087">
    <property type="term" value="P:innate immune response"/>
    <property type="evidence" value="ECO:0007669"/>
    <property type="project" value="UniProtKB-KW"/>
</dbReference>
<feature type="non-terminal residue" evidence="9">
    <location>
        <position position="1"/>
    </location>
</feature>
<proteinExistence type="predicted"/>
<evidence type="ECO:0000313" key="10">
    <source>
        <dbReference type="Proteomes" id="UP000570288"/>
    </source>
</evidence>
<feature type="compositionally biased region" description="Pro residues" evidence="7">
    <location>
        <begin position="177"/>
        <end position="186"/>
    </location>
</feature>
<dbReference type="GO" id="GO:0006954">
    <property type="term" value="P:inflammatory response"/>
    <property type="evidence" value="ECO:0007669"/>
    <property type="project" value="UniProtKB-KW"/>
</dbReference>
<evidence type="ECO:0000256" key="6">
    <source>
        <dbReference type="ARBA" id="ARBA00023198"/>
    </source>
</evidence>
<evidence type="ECO:0000313" key="9">
    <source>
        <dbReference type="EMBL" id="NXS04432.1"/>
    </source>
</evidence>
<feature type="region of interest" description="Disordered" evidence="7">
    <location>
        <begin position="24"/>
        <end position="102"/>
    </location>
</feature>
<dbReference type="InterPro" id="IPR046946">
    <property type="entry name" value="TCAM1/2"/>
</dbReference>
<feature type="compositionally biased region" description="Polar residues" evidence="7">
    <location>
        <begin position="25"/>
        <end position="44"/>
    </location>
</feature>
<dbReference type="OrthoDB" id="9906976at2759"/>
<feature type="compositionally biased region" description="Polar residues" evidence="7">
    <location>
        <begin position="188"/>
        <end position="200"/>
    </location>
</feature>
<evidence type="ECO:0000256" key="7">
    <source>
        <dbReference type="SAM" id="MobiDB-lite"/>
    </source>
</evidence>
<dbReference type="GO" id="GO:0035591">
    <property type="term" value="F:signaling adaptor activity"/>
    <property type="evidence" value="ECO:0007669"/>
    <property type="project" value="TreeGrafter"/>
</dbReference>